<keyword evidence="3" id="KW-1185">Reference proteome</keyword>
<gene>
    <name evidence="2" type="ORF">CAMP_LOCUS6099</name>
</gene>
<sequence length="138" mass="15632">MLLILFTSTLFLNLGNSLICHQCEGWRGAKEQSEKENSCWKLNNNCETSVYCVKITEPMSSSATYEPFKSECWRQNILVVGPGNSTVVENGCYDVIDQAVPPKKWKYCFCDTADYCNSEGHAGIFMVLAIFIFIIDYL</sequence>
<evidence type="ECO:0000256" key="1">
    <source>
        <dbReference type="SAM" id="SignalP"/>
    </source>
</evidence>
<feature type="chain" id="PRO_5040297286" description="Protein sleepless" evidence="1">
    <location>
        <begin position="18"/>
        <end position="138"/>
    </location>
</feature>
<dbReference type="Proteomes" id="UP001152747">
    <property type="component" value="Unassembled WGS sequence"/>
</dbReference>
<name>A0A9P1ICV5_9PELO</name>
<accession>A0A9P1ICV5</accession>
<evidence type="ECO:0008006" key="4">
    <source>
        <dbReference type="Google" id="ProtNLM"/>
    </source>
</evidence>
<keyword evidence="1" id="KW-0732">Signal</keyword>
<organism evidence="2 3">
    <name type="scientific">Caenorhabditis angaria</name>
    <dbReference type="NCBI Taxonomy" id="860376"/>
    <lineage>
        <taxon>Eukaryota</taxon>
        <taxon>Metazoa</taxon>
        <taxon>Ecdysozoa</taxon>
        <taxon>Nematoda</taxon>
        <taxon>Chromadorea</taxon>
        <taxon>Rhabditida</taxon>
        <taxon>Rhabditina</taxon>
        <taxon>Rhabditomorpha</taxon>
        <taxon>Rhabditoidea</taxon>
        <taxon>Rhabditidae</taxon>
        <taxon>Peloderinae</taxon>
        <taxon>Caenorhabditis</taxon>
    </lineage>
</organism>
<evidence type="ECO:0000313" key="3">
    <source>
        <dbReference type="Proteomes" id="UP001152747"/>
    </source>
</evidence>
<comment type="caution">
    <text evidence="2">The sequence shown here is derived from an EMBL/GenBank/DDBJ whole genome shotgun (WGS) entry which is preliminary data.</text>
</comment>
<feature type="signal peptide" evidence="1">
    <location>
        <begin position="1"/>
        <end position="17"/>
    </location>
</feature>
<dbReference type="EMBL" id="CANHGI010000002">
    <property type="protein sequence ID" value="CAI5443462.1"/>
    <property type="molecule type" value="Genomic_DNA"/>
</dbReference>
<evidence type="ECO:0000313" key="2">
    <source>
        <dbReference type="EMBL" id="CAI5443462.1"/>
    </source>
</evidence>
<reference evidence="2" key="1">
    <citation type="submission" date="2022-11" db="EMBL/GenBank/DDBJ databases">
        <authorList>
            <person name="Kikuchi T."/>
        </authorList>
    </citation>
    <scope>NUCLEOTIDE SEQUENCE</scope>
    <source>
        <strain evidence="2">PS1010</strain>
    </source>
</reference>
<dbReference type="AlphaFoldDB" id="A0A9P1ICV5"/>
<proteinExistence type="predicted"/>
<protein>
    <recommendedName>
        <fullName evidence="4">Protein sleepless</fullName>
    </recommendedName>
</protein>
<dbReference type="OrthoDB" id="6249205at2759"/>